<evidence type="ECO:0000256" key="4">
    <source>
        <dbReference type="ARBA" id="ARBA00023163"/>
    </source>
</evidence>
<dbReference type="Gene3D" id="3.40.190.290">
    <property type="match status" value="1"/>
</dbReference>
<dbReference type="InterPro" id="IPR005119">
    <property type="entry name" value="LysR_subst-bd"/>
</dbReference>
<comment type="similarity">
    <text evidence="1">Belongs to the LysR transcriptional regulatory family.</text>
</comment>
<keyword evidence="3 6" id="KW-0238">DNA-binding</keyword>
<reference evidence="6 7" key="1">
    <citation type="submission" date="2017-04" db="EMBL/GenBank/DDBJ databases">
        <authorList>
            <person name="Afonso C.L."/>
            <person name="Miller P.J."/>
            <person name="Scott M.A."/>
            <person name="Spackman E."/>
            <person name="Goraichik I."/>
            <person name="Dimitrov K.M."/>
            <person name="Suarez D.L."/>
            <person name="Swayne D.E."/>
        </authorList>
    </citation>
    <scope>NUCLEOTIDE SEQUENCE [LARGE SCALE GENOMIC DNA]</scope>
    <source>
        <strain evidence="6 7">DSM 5090</strain>
    </source>
</reference>
<dbReference type="STRING" id="112901.SAMN04488500_101303"/>
<dbReference type="PANTHER" id="PTHR30126:SF100">
    <property type="entry name" value="LYSR-FAMILY TRANSCRIPTIONAL REGULATOR"/>
    <property type="match status" value="1"/>
</dbReference>
<proteinExistence type="inferred from homology"/>
<dbReference type="RefSeq" id="WP_084573815.1">
    <property type="nucleotide sequence ID" value="NZ_CP155572.1"/>
</dbReference>
<evidence type="ECO:0000313" key="7">
    <source>
        <dbReference type="Proteomes" id="UP000192738"/>
    </source>
</evidence>
<dbReference type="GO" id="GO:0000976">
    <property type="term" value="F:transcription cis-regulatory region binding"/>
    <property type="evidence" value="ECO:0007669"/>
    <property type="project" value="TreeGrafter"/>
</dbReference>
<dbReference type="Proteomes" id="UP000192738">
    <property type="component" value="Unassembled WGS sequence"/>
</dbReference>
<evidence type="ECO:0000313" key="6">
    <source>
        <dbReference type="EMBL" id="SMC34953.1"/>
    </source>
</evidence>
<feature type="domain" description="HTH lysR-type" evidence="5">
    <location>
        <begin position="1"/>
        <end position="58"/>
    </location>
</feature>
<organism evidence="6 7">
    <name type="scientific">Sporomusa malonica</name>
    <dbReference type="NCBI Taxonomy" id="112901"/>
    <lineage>
        <taxon>Bacteria</taxon>
        <taxon>Bacillati</taxon>
        <taxon>Bacillota</taxon>
        <taxon>Negativicutes</taxon>
        <taxon>Selenomonadales</taxon>
        <taxon>Sporomusaceae</taxon>
        <taxon>Sporomusa</taxon>
    </lineage>
</organism>
<gene>
    <name evidence="6" type="ORF">SAMN04488500_101303</name>
</gene>
<dbReference type="CDD" id="cd05466">
    <property type="entry name" value="PBP2_LTTR_substrate"/>
    <property type="match status" value="1"/>
</dbReference>
<accession>A0A1W1YFN0</accession>
<dbReference type="PRINTS" id="PR00039">
    <property type="entry name" value="HTHLYSR"/>
</dbReference>
<dbReference type="Pfam" id="PF00126">
    <property type="entry name" value="HTH_1"/>
    <property type="match status" value="1"/>
</dbReference>
<name>A0A1W1YFN0_9FIRM</name>
<dbReference type="FunFam" id="1.10.10.10:FF:000001">
    <property type="entry name" value="LysR family transcriptional regulator"/>
    <property type="match status" value="1"/>
</dbReference>
<dbReference type="SUPFAM" id="SSF53850">
    <property type="entry name" value="Periplasmic binding protein-like II"/>
    <property type="match status" value="1"/>
</dbReference>
<evidence type="ECO:0000256" key="3">
    <source>
        <dbReference type="ARBA" id="ARBA00023125"/>
    </source>
</evidence>
<dbReference type="InterPro" id="IPR036390">
    <property type="entry name" value="WH_DNA-bd_sf"/>
</dbReference>
<dbReference type="OrthoDB" id="119203at2"/>
<keyword evidence="2" id="KW-0805">Transcription regulation</keyword>
<keyword evidence="4" id="KW-0804">Transcription</keyword>
<dbReference type="GO" id="GO:0003700">
    <property type="term" value="F:DNA-binding transcription factor activity"/>
    <property type="evidence" value="ECO:0007669"/>
    <property type="project" value="InterPro"/>
</dbReference>
<dbReference type="Pfam" id="PF03466">
    <property type="entry name" value="LysR_substrate"/>
    <property type="match status" value="1"/>
</dbReference>
<dbReference type="Gene3D" id="1.10.10.10">
    <property type="entry name" value="Winged helix-like DNA-binding domain superfamily/Winged helix DNA-binding domain"/>
    <property type="match status" value="1"/>
</dbReference>
<evidence type="ECO:0000259" key="5">
    <source>
        <dbReference type="PROSITE" id="PS50931"/>
    </source>
</evidence>
<dbReference type="PANTHER" id="PTHR30126">
    <property type="entry name" value="HTH-TYPE TRANSCRIPTIONAL REGULATOR"/>
    <property type="match status" value="1"/>
</dbReference>
<dbReference type="PROSITE" id="PS50931">
    <property type="entry name" value="HTH_LYSR"/>
    <property type="match status" value="1"/>
</dbReference>
<dbReference type="AlphaFoldDB" id="A0A1W1YFN0"/>
<dbReference type="SUPFAM" id="SSF46785">
    <property type="entry name" value="Winged helix' DNA-binding domain"/>
    <property type="match status" value="1"/>
</dbReference>
<dbReference type="InterPro" id="IPR000847">
    <property type="entry name" value="LysR_HTH_N"/>
</dbReference>
<keyword evidence="7" id="KW-1185">Reference proteome</keyword>
<dbReference type="InterPro" id="IPR036388">
    <property type="entry name" value="WH-like_DNA-bd_sf"/>
</dbReference>
<evidence type="ECO:0000256" key="1">
    <source>
        <dbReference type="ARBA" id="ARBA00009437"/>
    </source>
</evidence>
<protein>
    <submittedName>
        <fullName evidence="6">DNA-binding transcriptional regulator, LysR family</fullName>
    </submittedName>
</protein>
<sequence length="297" mass="33690">MEFRQLQSLIAITKKGSFAQAAEFLGYTQPTLTTHIQSLEKELNVKLFDRLGHRVRLTREGECFLGYAERILKLTEEAADAVSAEKTPYSKIIIGASETFSVVRLPGLLKEFRQEHPSIHIELNFGDIAKFHDDLKNNVIDIAFIFSGKVPYPDLTAEILCPETMVFIASPEHSLAQQTEIEVSDFAIEDFIVPQAGCAYRAFIDDLLNSNNILPRSFMKVKNIEAIKQFVISGLGLAILPRIYVEKELANNLLIELPWPNPNGGMYTQIIYHKDKWLSPTLENFLQSTRRKFADKN</sequence>
<dbReference type="EMBL" id="FWXI01000001">
    <property type="protein sequence ID" value="SMC34953.1"/>
    <property type="molecule type" value="Genomic_DNA"/>
</dbReference>
<evidence type="ECO:0000256" key="2">
    <source>
        <dbReference type="ARBA" id="ARBA00023015"/>
    </source>
</evidence>